<feature type="repeat" description="WD" evidence="3">
    <location>
        <begin position="390"/>
        <end position="433"/>
    </location>
</feature>
<proteinExistence type="predicted"/>
<dbReference type="InterPro" id="IPR001680">
    <property type="entry name" value="WD40_rpt"/>
</dbReference>
<dbReference type="AlphaFoldDB" id="X6M4U0"/>
<evidence type="ECO:0000256" key="1">
    <source>
        <dbReference type="ARBA" id="ARBA00022574"/>
    </source>
</evidence>
<dbReference type="SMART" id="SM00320">
    <property type="entry name" value="WD40"/>
    <property type="match status" value="6"/>
</dbReference>
<dbReference type="SUPFAM" id="SSF50978">
    <property type="entry name" value="WD40 repeat-like"/>
    <property type="match status" value="1"/>
</dbReference>
<reference evidence="5 6" key="1">
    <citation type="journal article" date="2013" name="Curr. Biol.">
        <title>The Genome of the Foraminiferan Reticulomyxa filosa.</title>
        <authorList>
            <person name="Glockner G."/>
            <person name="Hulsmann N."/>
            <person name="Schleicher M."/>
            <person name="Noegel A.A."/>
            <person name="Eichinger L."/>
            <person name="Gallinger C."/>
            <person name="Pawlowski J."/>
            <person name="Sierra R."/>
            <person name="Euteneuer U."/>
            <person name="Pillet L."/>
            <person name="Moustafa A."/>
            <person name="Platzer M."/>
            <person name="Groth M."/>
            <person name="Szafranski K."/>
            <person name="Schliwa M."/>
        </authorList>
    </citation>
    <scope>NUCLEOTIDE SEQUENCE [LARGE SCALE GENOMIC DNA]</scope>
</reference>
<dbReference type="PANTHER" id="PTHR19848">
    <property type="entry name" value="WD40 REPEAT PROTEIN"/>
    <property type="match status" value="1"/>
</dbReference>
<feature type="repeat" description="WD" evidence="3">
    <location>
        <begin position="190"/>
        <end position="233"/>
    </location>
</feature>
<feature type="repeat" description="WD" evidence="3">
    <location>
        <begin position="363"/>
        <end position="389"/>
    </location>
</feature>
<evidence type="ECO:0000256" key="3">
    <source>
        <dbReference type="PROSITE-ProRule" id="PRU00221"/>
    </source>
</evidence>
<name>X6M4U0_RETFI</name>
<keyword evidence="6" id="KW-1185">Reference proteome</keyword>
<gene>
    <name evidence="5" type="ORF">RFI_29335</name>
</gene>
<dbReference type="PRINTS" id="PR00320">
    <property type="entry name" value="GPROTEINBRPT"/>
</dbReference>
<evidence type="ECO:0000256" key="4">
    <source>
        <dbReference type="SAM" id="Coils"/>
    </source>
</evidence>
<dbReference type="CDD" id="cd00200">
    <property type="entry name" value="WD40"/>
    <property type="match status" value="1"/>
</dbReference>
<dbReference type="PROSITE" id="PS50294">
    <property type="entry name" value="WD_REPEATS_REGION"/>
    <property type="match status" value="3"/>
</dbReference>
<feature type="repeat" description="WD" evidence="3">
    <location>
        <begin position="282"/>
        <end position="325"/>
    </location>
</feature>
<dbReference type="Gene3D" id="2.130.10.10">
    <property type="entry name" value="YVTN repeat-like/Quinoprotein amine dehydrogenase"/>
    <property type="match status" value="3"/>
</dbReference>
<evidence type="ECO:0000313" key="6">
    <source>
        <dbReference type="Proteomes" id="UP000023152"/>
    </source>
</evidence>
<keyword evidence="4" id="KW-0175">Coiled coil</keyword>
<dbReference type="PANTHER" id="PTHR19848:SF8">
    <property type="entry name" value="F-BOX AND WD REPEAT DOMAIN CONTAINING 7"/>
    <property type="match status" value="1"/>
</dbReference>
<feature type="repeat" description="WD" evidence="3">
    <location>
        <begin position="234"/>
        <end position="281"/>
    </location>
</feature>
<dbReference type="EMBL" id="ASPP01025399">
    <property type="protein sequence ID" value="ETO08055.1"/>
    <property type="molecule type" value="Genomic_DNA"/>
</dbReference>
<evidence type="ECO:0000256" key="2">
    <source>
        <dbReference type="ARBA" id="ARBA00022737"/>
    </source>
</evidence>
<feature type="coiled-coil region" evidence="4">
    <location>
        <begin position="1"/>
        <end position="126"/>
    </location>
</feature>
<accession>X6M4U0</accession>
<dbReference type="Pfam" id="PF00400">
    <property type="entry name" value="WD40"/>
    <property type="match status" value="6"/>
</dbReference>
<sequence>QNNLQQELLKHRADIELLKREFIEKEQQMIEQNNEVTKSLQEKDEQIDRFSKQNNTYQDELKQFQLIINNNDVIDTEIDELKKQIQNKNDEINTLRQEIQLKDEHIQQMERNIEIIKKDFNDKEKQWLSHSNEFNLISIQDSQKYFQKMDDQNKEQTDNQDIIPLSPLCILSHEVKFDSFRSSSKLINTFNGHINRVTSIDYSTFGDCQYLCSGSYDKTVRVWDVDNNKQTNVFEGHSNYVNCVKFSQYHYHNNRCHVVCSSSDDKTICFWDIKDKKQFQVFNGHKDTVWSIGFSSFNNGRYMCSGSRDKTICFWDIATSRLLHIFNGHISDILCVDISPLQSSNNNKNENKKSNNIDMIGGNGYTICSGSYDNTIRIWDIETKKLSINFEGHNAAVNSIKYGLNELRNIILSGSSDKSVRLWDIRSGKQIQIFNGHLNYVTAVEYSPFVVSHINRFQNQCKDESNVICSGSYDKTIRFWDIRSKKGLHVINVDDGAILCLKFISSKKKENEKDSDCEKVIFIFGDNLKFPIWNEIIFVFCFKKMDNHNY</sequence>
<dbReference type="InterPro" id="IPR015943">
    <property type="entry name" value="WD40/YVTN_repeat-like_dom_sf"/>
</dbReference>
<dbReference type="PROSITE" id="PS00678">
    <property type="entry name" value="WD_REPEATS_1"/>
    <property type="match status" value="6"/>
</dbReference>
<keyword evidence="2" id="KW-0677">Repeat</keyword>
<keyword evidence="1 3" id="KW-0853">WD repeat</keyword>
<dbReference type="InterPro" id="IPR036322">
    <property type="entry name" value="WD40_repeat_dom_sf"/>
</dbReference>
<evidence type="ECO:0000313" key="5">
    <source>
        <dbReference type="EMBL" id="ETO08055.1"/>
    </source>
</evidence>
<dbReference type="InterPro" id="IPR019775">
    <property type="entry name" value="WD40_repeat_CS"/>
</dbReference>
<protein>
    <submittedName>
        <fullName evidence="5">Uncharacterized protein</fullName>
    </submittedName>
</protein>
<dbReference type="PROSITE" id="PS50082">
    <property type="entry name" value="WD_REPEATS_2"/>
    <property type="match status" value="6"/>
</dbReference>
<dbReference type="InterPro" id="IPR020472">
    <property type="entry name" value="WD40_PAC1"/>
</dbReference>
<feature type="non-terminal residue" evidence="5">
    <location>
        <position position="1"/>
    </location>
</feature>
<dbReference type="Proteomes" id="UP000023152">
    <property type="component" value="Unassembled WGS sequence"/>
</dbReference>
<feature type="repeat" description="WD" evidence="3">
    <location>
        <begin position="464"/>
        <end position="490"/>
    </location>
</feature>
<comment type="caution">
    <text evidence="5">The sequence shown here is derived from an EMBL/GenBank/DDBJ whole genome shotgun (WGS) entry which is preliminary data.</text>
</comment>
<dbReference type="OrthoDB" id="542917at2759"/>
<organism evidence="5 6">
    <name type="scientific">Reticulomyxa filosa</name>
    <dbReference type="NCBI Taxonomy" id="46433"/>
    <lineage>
        <taxon>Eukaryota</taxon>
        <taxon>Sar</taxon>
        <taxon>Rhizaria</taxon>
        <taxon>Retaria</taxon>
        <taxon>Foraminifera</taxon>
        <taxon>Monothalamids</taxon>
        <taxon>Reticulomyxidae</taxon>
        <taxon>Reticulomyxa</taxon>
    </lineage>
</organism>